<dbReference type="SUPFAM" id="SSF109755">
    <property type="entry name" value="PhoU-like"/>
    <property type="match status" value="1"/>
</dbReference>
<name>A0A1G8RYU4_9BACI</name>
<accession>A0A1G8RYU4</accession>
<feature type="domain" description="PhoU" evidence="1">
    <location>
        <begin position="128"/>
        <end position="211"/>
    </location>
</feature>
<dbReference type="PANTHER" id="PTHR42930:SF3">
    <property type="entry name" value="PHOSPHATE-SPECIFIC TRANSPORT SYSTEM ACCESSORY PROTEIN PHOU"/>
    <property type="match status" value="1"/>
</dbReference>
<dbReference type="PANTHER" id="PTHR42930">
    <property type="entry name" value="PHOSPHATE-SPECIFIC TRANSPORT SYSTEM ACCESSORY PROTEIN PHOU"/>
    <property type="match status" value="1"/>
</dbReference>
<feature type="domain" description="PhoU" evidence="1">
    <location>
        <begin position="19"/>
        <end position="105"/>
    </location>
</feature>
<dbReference type="OrthoDB" id="9814256at2"/>
<dbReference type="InterPro" id="IPR026022">
    <property type="entry name" value="PhoU_dom"/>
</dbReference>
<sequence>MYEMTNFSRELKNIEADLVKMGEAVAGQLEQVKDILLEEHTGPDVQRLLEKDNDIDAFDRHIHTSILHLISLQPPLPEELQALTTMMRMAREFERIGDQVVNIAELKTETGVEALKHHVSATFADGYMRMQQVSMDMLARTLEGMQSQTYSADERVEQMDENVDELFSDLQQQVIRDMKANPQQLEKVAPLFLAIRYVERIADHVVNINRRLDGYDELDRS</sequence>
<dbReference type="Pfam" id="PF01895">
    <property type="entry name" value="PhoU"/>
    <property type="match status" value="2"/>
</dbReference>
<dbReference type="EMBL" id="FNEN01000021">
    <property type="protein sequence ID" value="SDJ22082.1"/>
    <property type="molecule type" value="Genomic_DNA"/>
</dbReference>
<evidence type="ECO:0000313" key="2">
    <source>
        <dbReference type="EMBL" id="SDJ22082.1"/>
    </source>
</evidence>
<evidence type="ECO:0000259" key="1">
    <source>
        <dbReference type="Pfam" id="PF01895"/>
    </source>
</evidence>
<dbReference type="GO" id="GO:0045936">
    <property type="term" value="P:negative regulation of phosphate metabolic process"/>
    <property type="evidence" value="ECO:0007669"/>
    <property type="project" value="InterPro"/>
</dbReference>
<dbReference type="Gene3D" id="1.20.58.220">
    <property type="entry name" value="Phosphate transport system protein phou homolog 2, domain 2"/>
    <property type="match status" value="1"/>
</dbReference>
<evidence type="ECO:0000313" key="3">
    <source>
        <dbReference type="Proteomes" id="UP000198853"/>
    </source>
</evidence>
<keyword evidence="3" id="KW-1185">Reference proteome</keyword>
<dbReference type="InterPro" id="IPR028366">
    <property type="entry name" value="PhoU"/>
</dbReference>
<dbReference type="InterPro" id="IPR038078">
    <property type="entry name" value="PhoU-like_sf"/>
</dbReference>
<gene>
    <name evidence="2" type="ORF">SAMN04488123_12130</name>
</gene>
<dbReference type="AlphaFoldDB" id="A0A1G8RYU4"/>
<dbReference type="GO" id="GO:0030643">
    <property type="term" value="P:intracellular phosphate ion homeostasis"/>
    <property type="evidence" value="ECO:0007669"/>
    <property type="project" value="InterPro"/>
</dbReference>
<reference evidence="2 3" key="1">
    <citation type="submission" date="2016-10" db="EMBL/GenBank/DDBJ databases">
        <authorList>
            <person name="de Groot N.N."/>
        </authorList>
    </citation>
    <scope>NUCLEOTIDE SEQUENCE [LARGE SCALE GENOMIC DNA]</scope>
    <source>
        <strain evidence="2 3">DSM 21771</strain>
    </source>
</reference>
<organism evidence="2 3">
    <name type="scientific">Natribacillus halophilus</name>
    <dbReference type="NCBI Taxonomy" id="549003"/>
    <lineage>
        <taxon>Bacteria</taxon>
        <taxon>Bacillati</taxon>
        <taxon>Bacillota</taxon>
        <taxon>Bacilli</taxon>
        <taxon>Bacillales</taxon>
        <taxon>Bacillaceae</taxon>
        <taxon>Natribacillus</taxon>
    </lineage>
</organism>
<dbReference type="RefSeq" id="WP_090399799.1">
    <property type="nucleotide sequence ID" value="NZ_FNEN01000021.1"/>
</dbReference>
<protein>
    <submittedName>
        <fullName evidence="2">Phosphate transport system regulatory protein PhoU</fullName>
    </submittedName>
</protein>
<proteinExistence type="predicted"/>
<dbReference type="Proteomes" id="UP000198853">
    <property type="component" value="Unassembled WGS sequence"/>
</dbReference>